<evidence type="ECO:0000256" key="1">
    <source>
        <dbReference type="SAM" id="MobiDB-lite"/>
    </source>
</evidence>
<evidence type="ECO:0000313" key="2">
    <source>
        <dbReference type="EMBL" id="MFC7361175.1"/>
    </source>
</evidence>
<sequence>MTLALGTRHSKRPNRTVSVSQELVPPSEVRRCRGIRVTSALWSVAFEMRKAHNDVDAVVAFDMAAYADLVSVAALAAFIDEALWIRQGVQRVRDLMPLLDENAWSPIESLMRLAWQSGGFPRALTNHPVHDAHGRFVGTPDLFDVDAGVYGLYDGALHLAGQVRSGDVVKEAAYRSLGLEGVTMMAGDLSDTGPFLQRLRQAYARAGRRPAEARGWLAEPPAWWVPTFTVTQRRALSAYDRTRLLISLGLVR</sequence>
<comment type="caution">
    <text evidence="2">The sequence shown here is derived from an EMBL/GenBank/DDBJ whole genome shotgun (WGS) entry which is preliminary data.</text>
</comment>
<dbReference type="RefSeq" id="WP_255888310.1">
    <property type="nucleotide sequence ID" value="NZ_JAFMZM010000001.1"/>
</dbReference>
<dbReference type="Proteomes" id="UP001596524">
    <property type="component" value="Unassembled WGS sequence"/>
</dbReference>
<accession>A0ABW2N5M1</accession>
<reference evidence="3" key="1">
    <citation type="journal article" date="2019" name="Int. J. Syst. Evol. Microbiol.">
        <title>The Global Catalogue of Microorganisms (GCM) 10K type strain sequencing project: providing services to taxonomists for standard genome sequencing and annotation.</title>
        <authorList>
            <consortium name="The Broad Institute Genomics Platform"/>
            <consortium name="The Broad Institute Genome Sequencing Center for Infectious Disease"/>
            <person name="Wu L."/>
            <person name="Ma J."/>
        </authorList>
    </citation>
    <scope>NUCLEOTIDE SEQUENCE [LARGE SCALE GENOMIC DNA]</scope>
    <source>
        <strain evidence="3">FCH27</strain>
    </source>
</reference>
<feature type="region of interest" description="Disordered" evidence="1">
    <location>
        <begin position="1"/>
        <end position="20"/>
    </location>
</feature>
<evidence type="ECO:0000313" key="3">
    <source>
        <dbReference type="Proteomes" id="UP001596524"/>
    </source>
</evidence>
<organism evidence="2 3">
    <name type="scientific">Nocardioides astragali</name>
    <dbReference type="NCBI Taxonomy" id="1776736"/>
    <lineage>
        <taxon>Bacteria</taxon>
        <taxon>Bacillati</taxon>
        <taxon>Actinomycetota</taxon>
        <taxon>Actinomycetes</taxon>
        <taxon>Propionibacteriales</taxon>
        <taxon>Nocardioidaceae</taxon>
        <taxon>Nocardioides</taxon>
    </lineage>
</organism>
<keyword evidence="3" id="KW-1185">Reference proteome</keyword>
<proteinExistence type="predicted"/>
<dbReference type="EMBL" id="JBHTCH010000014">
    <property type="protein sequence ID" value="MFC7361175.1"/>
    <property type="molecule type" value="Genomic_DNA"/>
</dbReference>
<name>A0ABW2N5M1_9ACTN</name>
<gene>
    <name evidence="2" type="ORF">ACFQO6_12915</name>
</gene>
<protein>
    <submittedName>
        <fullName evidence="2">Uncharacterized protein</fullName>
    </submittedName>
</protein>